<comment type="caution">
    <text evidence="1">The sequence shown here is derived from an EMBL/GenBank/DDBJ whole genome shotgun (WGS) entry which is preliminary data.</text>
</comment>
<organism evidence="1 2">
    <name type="scientific">Phytophthora palmivora</name>
    <dbReference type="NCBI Taxonomy" id="4796"/>
    <lineage>
        <taxon>Eukaryota</taxon>
        <taxon>Sar</taxon>
        <taxon>Stramenopiles</taxon>
        <taxon>Oomycota</taxon>
        <taxon>Peronosporomycetes</taxon>
        <taxon>Peronosporales</taxon>
        <taxon>Peronosporaceae</taxon>
        <taxon>Phytophthora</taxon>
    </lineage>
</organism>
<proteinExistence type="predicted"/>
<evidence type="ECO:0000313" key="1">
    <source>
        <dbReference type="EMBL" id="POM67249.1"/>
    </source>
</evidence>
<dbReference type="AlphaFoldDB" id="A0A2P4XP25"/>
<reference evidence="1 2" key="1">
    <citation type="journal article" date="2017" name="Genome Biol. Evol.">
        <title>Phytophthora megakarya and P. palmivora, closely related causal agents of cacao black pod rot, underwent increases in genome sizes and gene numbers by different mechanisms.</title>
        <authorList>
            <person name="Ali S.S."/>
            <person name="Shao J."/>
            <person name="Lary D.J."/>
            <person name="Kronmiller B."/>
            <person name="Shen D."/>
            <person name="Strem M.D."/>
            <person name="Amoako-Attah I."/>
            <person name="Akrofi A.Y."/>
            <person name="Begoude B.A."/>
            <person name="Ten Hoopen G.M."/>
            <person name="Coulibaly K."/>
            <person name="Kebe B.I."/>
            <person name="Melnick R.L."/>
            <person name="Guiltinan M.J."/>
            <person name="Tyler B.M."/>
            <person name="Meinhardt L.W."/>
            <person name="Bailey B.A."/>
        </authorList>
    </citation>
    <scope>NUCLEOTIDE SEQUENCE [LARGE SCALE GENOMIC DNA]</scope>
    <source>
        <strain evidence="2">sbr112.9</strain>
    </source>
</reference>
<dbReference type="OrthoDB" id="163721at2759"/>
<keyword evidence="2" id="KW-1185">Reference proteome</keyword>
<protein>
    <submittedName>
        <fullName evidence="1">Uncharacterized protein</fullName>
    </submittedName>
</protein>
<sequence length="285" mass="32762">MDQTSAVRYESTYHDTGFLSRICVDKCICCRLQDATKVVFNGTPGAVEHNELKEDRDYDCDVMPEWIDNVWDPDIQRPRILVLYSLKTRKLECIRTRLVAYAHTGVVYVSPCTTGLSQPMDISYVIQNGIFTDAAQKRRPTSWEEVEEVTICHRFLKAGLIATGPRDMEAWQSHHDGLYRSKAARDCSSLHTKGNVLPEDITNKTSRLPIEAMDFVEEYIRVHPCFYVEELQEAMKERFGGALSNSTPTLCRLLKFDFKITRKILTKHAHESVPAELEDFYRKTS</sequence>
<name>A0A2P4XP25_9STRA</name>
<evidence type="ECO:0000313" key="2">
    <source>
        <dbReference type="Proteomes" id="UP000237271"/>
    </source>
</evidence>
<dbReference type="EMBL" id="NCKW01009457">
    <property type="protein sequence ID" value="POM67249.1"/>
    <property type="molecule type" value="Genomic_DNA"/>
</dbReference>
<gene>
    <name evidence="1" type="ORF">PHPALM_16798</name>
</gene>
<accession>A0A2P4XP25</accession>
<dbReference type="Proteomes" id="UP000237271">
    <property type="component" value="Unassembled WGS sequence"/>
</dbReference>